<feature type="region of interest" description="Disordered" evidence="1">
    <location>
        <begin position="72"/>
        <end position="93"/>
    </location>
</feature>
<reference evidence="3" key="1">
    <citation type="journal article" date="2019" name="Int. J. Syst. Evol. Microbiol.">
        <title>The Global Catalogue of Microorganisms (GCM) 10K type strain sequencing project: providing services to taxonomists for standard genome sequencing and annotation.</title>
        <authorList>
            <consortium name="The Broad Institute Genomics Platform"/>
            <consortium name="The Broad Institute Genome Sequencing Center for Infectious Disease"/>
            <person name="Wu L."/>
            <person name="Ma J."/>
        </authorList>
    </citation>
    <scope>NUCLEOTIDE SEQUENCE [LARGE SCALE GENOMIC DNA]</scope>
    <source>
        <strain evidence="3">CGMCC 1.12942</strain>
    </source>
</reference>
<organism evidence="2 3">
    <name type="scientific">Laceyella putida</name>
    <dbReference type="NCBI Taxonomy" id="110101"/>
    <lineage>
        <taxon>Bacteria</taxon>
        <taxon>Bacillati</taxon>
        <taxon>Bacillota</taxon>
        <taxon>Bacilli</taxon>
        <taxon>Bacillales</taxon>
        <taxon>Thermoactinomycetaceae</taxon>
        <taxon>Laceyella</taxon>
    </lineage>
</organism>
<sequence length="124" mass="14010">MGKRNSPKPDSSLQLSLSSDSSTDYWSKIQKWTNQLSKTTNHLDDLIHAMQSLNLAAKDKDALKEIISSLAKMNKAPTQKKSNATESQAKKEPSLTGDVFYDVFNSPAMRDIVQTVMKKKKRHW</sequence>
<keyword evidence="3" id="KW-1185">Reference proteome</keyword>
<name>A0ABW2RK34_9BACL</name>
<comment type="caution">
    <text evidence="2">The sequence shown here is derived from an EMBL/GenBank/DDBJ whole genome shotgun (WGS) entry which is preliminary data.</text>
</comment>
<protein>
    <submittedName>
        <fullName evidence="2">Uncharacterized protein</fullName>
    </submittedName>
</protein>
<evidence type="ECO:0000256" key="1">
    <source>
        <dbReference type="SAM" id="MobiDB-lite"/>
    </source>
</evidence>
<feature type="region of interest" description="Disordered" evidence="1">
    <location>
        <begin position="1"/>
        <end position="21"/>
    </location>
</feature>
<dbReference type="Proteomes" id="UP001596500">
    <property type="component" value="Unassembled WGS sequence"/>
</dbReference>
<gene>
    <name evidence="2" type="ORF">ACFQNG_09265</name>
</gene>
<dbReference type="RefSeq" id="WP_379864638.1">
    <property type="nucleotide sequence ID" value="NZ_JBHTBW010000021.1"/>
</dbReference>
<evidence type="ECO:0000313" key="2">
    <source>
        <dbReference type="EMBL" id="MFC7441348.1"/>
    </source>
</evidence>
<proteinExistence type="predicted"/>
<evidence type="ECO:0000313" key="3">
    <source>
        <dbReference type="Proteomes" id="UP001596500"/>
    </source>
</evidence>
<dbReference type="EMBL" id="JBHTBW010000021">
    <property type="protein sequence ID" value="MFC7441348.1"/>
    <property type="molecule type" value="Genomic_DNA"/>
</dbReference>
<feature type="compositionally biased region" description="Low complexity" evidence="1">
    <location>
        <begin position="10"/>
        <end position="21"/>
    </location>
</feature>
<feature type="compositionally biased region" description="Polar residues" evidence="1">
    <location>
        <begin position="76"/>
        <end position="87"/>
    </location>
</feature>
<accession>A0ABW2RK34</accession>